<keyword evidence="2" id="KW-1185">Reference proteome</keyword>
<accession>A0A6S7BAQ2</accession>
<reference evidence="1 2" key="1">
    <citation type="submission" date="2020-04" db="EMBL/GenBank/DDBJ databases">
        <authorList>
            <person name="De Canck E."/>
        </authorList>
    </citation>
    <scope>NUCLEOTIDE SEQUENCE [LARGE SCALE GENOMIC DNA]</scope>
    <source>
        <strain evidence="1 2">LMG 28614</strain>
    </source>
</reference>
<protein>
    <submittedName>
        <fullName evidence="1">Uncharacterized protein</fullName>
    </submittedName>
</protein>
<dbReference type="Proteomes" id="UP000494365">
    <property type="component" value="Unassembled WGS sequence"/>
</dbReference>
<gene>
    <name evidence="1" type="ORF">LMG28614_01850</name>
</gene>
<sequence>MQAATVAALIILRRQGWTQQRALIELGALCGKEPRTLQRYQTVFGDDHYAKLETRDTARLRALADRYYAVPLATILSRKRQ</sequence>
<proteinExistence type="predicted"/>
<name>A0A6S7BAQ2_9BURK</name>
<dbReference type="RefSeq" id="WP_175149234.1">
    <property type="nucleotide sequence ID" value="NZ_CADIKK010000007.1"/>
</dbReference>
<dbReference type="EMBL" id="CADIKK010000007">
    <property type="protein sequence ID" value="CAB3784025.1"/>
    <property type="molecule type" value="Genomic_DNA"/>
</dbReference>
<dbReference type="AlphaFoldDB" id="A0A6S7BAQ2"/>
<evidence type="ECO:0000313" key="2">
    <source>
        <dbReference type="Proteomes" id="UP000494365"/>
    </source>
</evidence>
<evidence type="ECO:0000313" key="1">
    <source>
        <dbReference type="EMBL" id="CAB3784025.1"/>
    </source>
</evidence>
<organism evidence="1 2">
    <name type="scientific">Paraburkholderia ultramafica</name>
    <dbReference type="NCBI Taxonomy" id="1544867"/>
    <lineage>
        <taxon>Bacteria</taxon>
        <taxon>Pseudomonadati</taxon>
        <taxon>Pseudomonadota</taxon>
        <taxon>Betaproteobacteria</taxon>
        <taxon>Burkholderiales</taxon>
        <taxon>Burkholderiaceae</taxon>
        <taxon>Paraburkholderia</taxon>
    </lineage>
</organism>